<feature type="compositionally biased region" description="Basic and acidic residues" evidence="1">
    <location>
        <begin position="32"/>
        <end position="42"/>
    </location>
</feature>
<evidence type="ECO:0000313" key="2">
    <source>
        <dbReference type="EMBL" id="CAG8647976.1"/>
    </source>
</evidence>
<keyword evidence="3" id="KW-1185">Reference proteome</keyword>
<feature type="compositionally biased region" description="Polar residues" evidence="1">
    <location>
        <begin position="363"/>
        <end position="375"/>
    </location>
</feature>
<organism evidence="2 3">
    <name type="scientific">Dentiscutata erythropus</name>
    <dbReference type="NCBI Taxonomy" id="1348616"/>
    <lineage>
        <taxon>Eukaryota</taxon>
        <taxon>Fungi</taxon>
        <taxon>Fungi incertae sedis</taxon>
        <taxon>Mucoromycota</taxon>
        <taxon>Glomeromycotina</taxon>
        <taxon>Glomeromycetes</taxon>
        <taxon>Diversisporales</taxon>
        <taxon>Gigasporaceae</taxon>
        <taxon>Dentiscutata</taxon>
    </lineage>
</organism>
<feature type="compositionally biased region" description="Low complexity" evidence="1">
    <location>
        <begin position="453"/>
        <end position="474"/>
    </location>
</feature>
<feature type="compositionally biased region" description="Basic and acidic residues" evidence="1">
    <location>
        <begin position="137"/>
        <end position="146"/>
    </location>
</feature>
<feature type="compositionally biased region" description="Polar residues" evidence="1">
    <location>
        <begin position="190"/>
        <end position="214"/>
    </location>
</feature>
<proteinExistence type="predicted"/>
<protein>
    <submittedName>
        <fullName evidence="2">6646_t:CDS:1</fullName>
    </submittedName>
</protein>
<evidence type="ECO:0000256" key="1">
    <source>
        <dbReference type="SAM" id="MobiDB-lite"/>
    </source>
</evidence>
<feature type="compositionally biased region" description="Polar residues" evidence="1">
    <location>
        <begin position="243"/>
        <end position="252"/>
    </location>
</feature>
<evidence type="ECO:0000313" key="3">
    <source>
        <dbReference type="Proteomes" id="UP000789405"/>
    </source>
</evidence>
<dbReference type="OrthoDB" id="2432168at2759"/>
<feature type="compositionally biased region" description="Polar residues" evidence="1">
    <location>
        <begin position="384"/>
        <end position="421"/>
    </location>
</feature>
<feature type="compositionally biased region" description="Low complexity" evidence="1">
    <location>
        <begin position="1"/>
        <end position="11"/>
    </location>
</feature>
<feature type="region of interest" description="Disordered" evidence="1">
    <location>
        <begin position="1"/>
        <end position="522"/>
    </location>
</feature>
<accession>A0A9N9DQA3</accession>
<dbReference type="AlphaFoldDB" id="A0A9N9DQA3"/>
<feature type="compositionally biased region" description="Polar residues" evidence="1">
    <location>
        <begin position="151"/>
        <end position="161"/>
    </location>
</feature>
<sequence length="949" mass="105337">MFNKKSSTTTSNKKKPSERIKKTIKSIVSSNDTKKNAADAKNKITPVLNNDKRSETKPVDVGQKVLPKQKNGSNESDEKTTIGKPPVDKSFDVSKTKADESKNNSGSIKPEKNNTIKKRLSVASISSLSSVTSNAETKNHVADSKRRMSSAIRSETSSRPSTPDIIKRQPSSKISQHPSRPATPDIIKKQPSSKINIIKKQPSSKINQHPSRSATPDIIKKQSSSKISQHPSRPTSPDIIKKQPSSKISQHPSRPATPDIIKKQSSSKISQHPSRPTSPDIIKKQPSSKISQHPSRPTSPDITRRPTSSRLTVHENSTSEITRRASTRSLSSAAKRPTSIISSTNSNTNSRPASPELSKTTKRPTSIISVTNSQPAVLEVKAKQSGSTKPHDSTNIITKSKQLSQPTPPTQGVTNKQNISQSSRSPSRSPSRPPSPEVTKFPEPPLISGIAGKPSTSKPSRPSTPDITKSSTTETTRKRSVSRPPTFEIKPELTRPSQISDDSYFQRPLTPTSDTSAESNEVISDDYNTSSIDVNNNNIHEETNNDQLFTKKWIEENNNNLSLDMANDKMCLVIDKNSTEFNSLSHEDINQHKIDDSEQEVASDKTCVSTLDSSDNSTVIETSLEHTEISNDKICNISVLSDNNNHKNELQDEQDNSIQENNQNIDIKESTEILDESSEEVKIEKKPNAVELVNSMMQKIKTMKNVIDINGSKLPAIIEQDLDLEQHSVEEIVNSINLIENEKLSRMTSDTSDKLDNKKHDLNPTEMVMDCEKPRILVDCATEEQIFSSINLSGREQMSQDINIENNNTLNDNLNVMQNNILFLSSEPAIIEHRTISVYAEPYKKYVGSYGTSPQDFIPITNYETQDNIMRVDEKRFEVMRQNVLGSSVIGYKENTFTGLLKEPNTSTENLLNSIDSIQPSLSNNLDTKEEQQYYDVSISEGKEISSKL</sequence>
<comment type="caution">
    <text evidence="2">The sequence shown here is derived from an EMBL/GenBank/DDBJ whole genome shotgun (WGS) entry which is preliminary data.</text>
</comment>
<feature type="compositionally biased region" description="Polar residues" evidence="1">
    <location>
        <begin position="169"/>
        <end position="178"/>
    </location>
</feature>
<feature type="compositionally biased region" description="Basic and acidic residues" evidence="1">
    <location>
        <begin position="76"/>
        <end position="102"/>
    </location>
</feature>
<gene>
    <name evidence="2" type="ORF">DERYTH_LOCUS10025</name>
</gene>
<feature type="compositionally biased region" description="Low complexity" evidence="1">
    <location>
        <begin position="121"/>
        <end position="133"/>
    </location>
</feature>
<feature type="compositionally biased region" description="Polar residues" evidence="1">
    <location>
        <begin position="285"/>
        <end position="320"/>
    </location>
</feature>
<feature type="compositionally biased region" description="Polar residues" evidence="1">
    <location>
        <begin position="495"/>
        <end position="522"/>
    </location>
</feature>
<feature type="compositionally biased region" description="Low complexity" evidence="1">
    <location>
        <begin position="327"/>
        <end position="350"/>
    </location>
</feature>
<dbReference type="EMBL" id="CAJVPY010005667">
    <property type="protein sequence ID" value="CAG8647976.1"/>
    <property type="molecule type" value="Genomic_DNA"/>
</dbReference>
<reference evidence="2" key="1">
    <citation type="submission" date="2021-06" db="EMBL/GenBank/DDBJ databases">
        <authorList>
            <person name="Kallberg Y."/>
            <person name="Tangrot J."/>
            <person name="Rosling A."/>
        </authorList>
    </citation>
    <scope>NUCLEOTIDE SEQUENCE</scope>
    <source>
        <strain evidence="2">MA453B</strain>
    </source>
</reference>
<name>A0A9N9DQA3_9GLOM</name>
<dbReference type="Proteomes" id="UP000789405">
    <property type="component" value="Unassembled WGS sequence"/>
</dbReference>